<dbReference type="EMBL" id="JBBLZC010000009">
    <property type="protein sequence ID" value="MEK0083670.1"/>
    <property type="molecule type" value="Genomic_DNA"/>
</dbReference>
<name>A0ABU8XTC7_9PROT</name>
<comment type="caution">
    <text evidence="9">The sequence shown here is derived from an EMBL/GenBank/DDBJ whole genome shotgun (WGS) entry which is preliminary data.</text>
</comment>
<proteinExistence type="predicted"/>
<evidence type="ECO:0000259" key="7">
    <source>
        <dbReference type="Pfam" id="PF01077"/>
    </source>
</evidence>
<evidence type="ECO:0000313" key="10">
    <source>
        <dbReference type="Proteomes" id="UP001375743"/>
    </source>
</evidence>
<dbReference type="PANTHER" id="PTHR32439">
    <property type="entry name" value="FERREDOXIN--NITRITE REDUCTASE, CHLOROPLASTIC"/>
    <property type="match status" value="1"/>
</dbReference>
<reference evidence="9 10" key="1">
    <citation type="submission" date="2024-01" db="EMBL/GenBank/DDBJ databases">
        <title>Multi-omics insights into the function and evolution of sodium benzoate biodegradation pathways in Benzoatithermus flavus gen. nov., sp. nov. from hot spring.</title>
        <authorList>
            <person name="Hu C.-J."/>
            <person name="Li W.-J."/>
        </authorList>
    </citation>
    <scope>NUCLEOTIDE SEQUENCE [LARGE SCALE GENOMIC DNA]</scope>
    <source>
        <strain evidence="9 10">SYSU G07066</strain>
    </source>
</reference>
<protein>
    <submittedName>
        <fullName evidence="9">Nitrite/sulfite reductase</fullName>
        <ecNumber evidence="9">1.8.7.1</ecNumber>
    </submittedName>
</protein>
<organism evidence="9 10">
    <name type="scientific">Benzoatithermus flavus</name>
    <dbReference type="NCBI Taxonomy" id="3108223"/>
    <lineage>
        <taxon>Bacteria</taxon>
        <taxon>Pseudomonadati</taxon>
        <taxon>Pseudomonadota</taxon>
        <taxon>Alphaproteobacteria</taxon>
        <taxon>Geminicoccales</taxon>
        <taxon>Geminicoccaceae</taxon>
        <taxon>Benzoatithermus</taxon>
    </lineage>
</organism>
<evidence type="ECO:0000256" key="3">
    <source>
        <dbReference type="ARBA" id="ARBA00022723"/>
    </source>
</evidence>
<dbReference type="InterPro" id="IPR006067">
    <property type="entry name" value="NO2/SO3_Rdtase_4Fe4S_dom"/>
</dbReference>
<dbReference type="EC" id="1.8.7.1" evidence="9"/>
<dbReference type="Proteomes" id="UP001375743">
    <property type="component" value="Unassembled WGS sequence"/>
</dbReference>
<keyword evidence="6" id="KW-0411">Iron-sulfur</keyword>
<accession>A0ABU8XTC7</accession>
<feature type="domain" description="Nitrite/sulphite reductase 4Fe-4S" evidence="7">
    <location>
        <begin position="100"/>
        <end position="246"/>
    </location>
</feature>
<gene>
    <name evidence="9" type="ORF">U1T56_10940</name>
</gene>
<keyword evidence="10" id="KW-1185">Reference proteome</keyword>
<evidence type="ECO:0000313" key="9">
    <source>
        <dbReference type="EMBL" id="MEK0083670.1"/>
    </source>
</evidence>
<dbReference type="PANTHER" id="PTHR32439:SF9">
    <property type="entry name" value="BLR3264 PROTEIN"/>
    <property type="match status" value="1"/>
</dbReference>
<evidence type="ECO:0000256" key="6">
    <source>
        <dbReference type="ARBA" id="ARBA00023014"/>
    </source>
</evidence>
<dbReference type="RefSeq" id="WP_418159518.1">
    <property type="nucleotide sequence ID" value="NZ_JBBLZC010000009.1"/>
</dbReference>
<dbReference type="SUPFAM" id="SSF56014">
    <property type="entry name" value="Nitrite and sulphite reductase 4Fe-4S domain-like"/>
    <property type="match status" value="1"/>
</dbReference>
<evidence type="ECO:0000256" key="2">
    <source>
        <dbReference type="ARBA" id="ARBA00022617"/>
    </source>
</evidence>
<evidence type="ECO:0000256" key="1">
    <source>
        <dbReference type="ARBA" id="ARBA00022485"/>
    </source>
</evidence>
<dbReference type="Gene3D" id="3.30.413.10">
    <property type="entry name" value="Sulfite Reductase Hemoprotein, domain 1"/>
    <property type="match status" value="1"/>
</dbReference>
<sequence length="398" mass="43098">MSGLFTSERVVPLRPERVLGIVDDHHREEAERSRITIPYGTLSVRQLMALAEIAERHGEGRARFTARQDVRFEAASPAAAPAILAALAEVGLGPLAAEGGDLHVVTTDPHAGAAHGEVEDPRPWCALVRRWLAVQPALARLPRGLRIMVTASPLPAGTAMRSQDLVLVLKRDEAGTLGFTALLGGTSGAGGTIRAFLPADELLAYAAALVRVYDRFTRWGRDHKARIRILAHELGAAGFARLVEAEHAAGEPVGNPAPWAEELARSRDRFAPPPWEALADVDALHDQRVLAVEAFGRWVWHSTARHKVPGYSIVTVPLQPAGGVPGEATAEAMRALAELAEEFGHGELRVTRARSLVLPHVRKRDLFAIWHLLDDVGLASLDRGPMAETVRRRELPSA</sequence>
<evidence type="ECO:0000256" key="4">
    <source>
        <dbReference type="ARBA" id="ARBA00023002"/>
    </source>
</evidence>
<evidence type="ECO:0000259" key="8">
    <source>
        <dbReference type="Pfam" id="PF03460"/>
    </source>
</evidence>
<dbReference type="SUPFAM" id="SSF55124">
    <property type="entry name" value="Nitrite/Sulfite reductase N-terminal domain-like"/>
    <property type="match status" value="2"/>
</dbReference>
<keyword evidence="3" id="KW-0479">Metal-binding</keyword>
<dbReference type="InterPro" id="IPR045854">
    <property type="entry name" value="NO2/SO3_Rdtase_4Fe4S_sf"/>
</dbReference>
<dbReference type="InterPro" id="IPR036136">
    <property type="entry name" value="Nit/Sulf_reduc_fer-like_dom_sf"/>
</dbReference>
<dbReference type="Pfam" id="PF03460">
    <property type="entry name" value="NIR_SIR_ferr"/>
    <property type="match status" value="2"/>
</dbReference>
<feature type="domain" description="Nitrite/Sulfite reductase ferredoxin-like" evidence="8">
    <location>
        <begin position="324"/>
        <end position="374"/>
    </location>
</feature>
<evidence type="ECO:0000256" key="5">
    <source>
        <dbReference type="ARBA" id="ARBA00023004"/>
    </source>
</evidence>
<dbReference type="Pfam" id="PF01077">
    <property type="entry name" value="NIR_SIR"/>
    <property type="match status" value="1"/>
</dbReference>
<dbReference type="InterPro" id="IPR051329">
    <property type="entry name" value="NIR_SIR_4Fe-4S"/>
</dbReference>
<feature type="domain" description="Nitrite/Sulfite reductase ferredoxin-like" evidence="8">
    <location>
        <begin position="34"/>
        <end position="90"/>
    </location>
</feature>
<dbReference type="GO" id="GO:0050311">
    <property type="term" value="F:sulfite reductase (ferredoxin) activity"/>
    <property type="evidence" value="ECO:0007669"/>
    <property type="project" value="UniProtKB-EC"/>
</dbReference>
<dbReference type="InterPro" id="IPR005117">
    <property type="entry name" value="NiRdtase/SiRdtase_haem-b_fer"/>
</dbReference>
<keyword evidence="5" id="KW-0408">Iron</keyword>
<keyword evidence="2" id="KW-0349">Heme</keyword>
<keyword evidence="1" id="KW-0004">4Fe-4S</keyword>
<keyword evidence="4 9" id="KW-0560">Oxidoreductase</keyword>
<dbReference type="Gene3D" id="3.90.480.10">
    <property type="entry name" value="Sulfite Reductase Hemoprotein,Domain 2"/>
    <property type="match status" value="1"/>
</dbReference>